<gene>
    <name evidence="1" type="ORF">AVEN_208694_1</name>
</gene>
<comment type="caution">
    <text evidence="1">The sequence shown here is derived from an EMBL/GenBank/DDBJ whole genome shotgun (WGS) entry which is preliminary data.</text>
</comment>
<sequence>MRSRRIIKRGLASLVGTIMVGLLPVQARASYGRGRAVAGDSHLDSRPQHSSYCHSDAPDGFEPGRCDLDMTNLRSRLRFSPSLQHIPPPYKFDQNYSSCIDKLLNTGLFWVLGTMGGEDV</sequence>
<evidence type="ECO:0000313" key="1">
    <source>
        <dbReference type="EMBL" id="GBM40114.1"/>
    </source>
</evidence>
<dbReference type="Proteomes" id="UP000499080">
    <property type="component" value="Unassembled WGS sequence"/>
</dbReference>
<dbReference type="EMBL" id="BGPR01000918">
    <property type="protein sequence ID" value="GBM40114.1"/>
    <property type="molecule type" value="Genomic_DNA"/>
</dbReference>
<organism evidence="1 2">
    <name type="scientific">Araneus ventricosus</name>
    <name type="common">Orbweaver spider</name>
    <name type="synonym">Epeira ventricosa</name>
    <dbReference type="NCBI Taxonomy" id="182803"/>
    <lineage>
        <taxon>Eukaryota</taxon>
        <taxon>Metazoa</taxon>
        <taxon>Ecdysozoa</taxon>
        <taxon>Arthropoda</taxon>
        <taxon>Chelicerata</taxon>
        <taxon>Arachnida</taxon>
        <taxon>Araneae</taxon>
        <taxon>Araneomorphae</taxon>
        <taxon>Entelegynae</taxon>
        <taxon>Araneoidea</taxon>
        <taxon>Araneidae</taxon>
        <taxon>Araneus</taxon>
    </lineage>
</organism>
<reference evidence="1 2" key="1">
    <citation type="journal article" date="2019" name="Sci. Rep.">
        <title>Orb-weaving spider Araneus ventricosus genome elucidates the spidroin gene catalogue.</title>
        <authorList>
            <person name="Kono N."/>
            <person name="Nakamura H."/>
            <person name="Ohtoshi R."/>
            <person name="Moran D.A.P."/>
            <person name="Shinohara A."/>
            <person name="Yoshida Y."/>
            <person name="Fujiwara M."/>
            <person name="Mori M."/>
            <person name="Tomita M."/>
            <person name="Arakawa K."/>
        </authorList>
    </citation>
    <scope>NUCLEOTIDE SEQUENCE [LARGE SCALE GENOMIC DNA]</scope>
</reference>
<accession>A0A4Y2FKH7</accession>
<name>A0A4Y2FKH7_ARAVE</name>
<proteinExistence type="predicted"/>
<evidence type="ECO:0000313" key="2">
    <source>
        <dbReference type="Proteomes" id="UP000499080"/>
    </source>
</evidence>
<protein>
    <submittedName>
        <fullName evidence="1">Uncharacterized protein</fullName>
    </submittedName>
</protein>
<dbReference type="AlphaFoldDB" id="A0A4Y2FKH7"/>
<keyword evidence="2" id="KW-1185">Reference proteome</keyword>